<comment type="caution">
    <text evidence="1">The sequence shown here is derived from an EMBL/GenBank/DDBJ whole genome shotgun (WGS) entry which is preliminary data.</text>
</comment>
<protein>
    <submittedName>
        <fullName evidence="1">Uncharacterized protein</fullName>
    </submittedName>
</protein>
<evidence type="ECO:0000313" key="1">
    <source>
        <dbReference type="EMBL" id="MBC9786540.1"/>
    </source>
</evidence>
<dbReference type="EMBL" id="JACVHF010000045">
    <property type="protein sequence ID" value="MBC9786540.1"/>
    <property type="molecule type" value="Genomic_DNA"/>
</dbReference>
<proteinExistence type="predicted"/>
<sequence>MELLGNFKHDKKMNEKFANDLEYFLEQIESAGIRVPESVQEHLKKTLEGAKESSRWFEDLIEFHSKSLH</sequence>
<dbReference type="RefSeq" id="WP_188041962.1">
    <property type="nucleotide sequence ID" value="NZ_JACVHF010000045.1"/>
</dbReference>
<accession>A0ABR7T825</accession>
<dbReference type="Proteomes" id="UP000617402">
    <property type="component" value="Unassembled WGS sequence"/>
</dbReference>
<reference evidence="1 2" key="1">
    <citation type="submission" date="2020-07" db="EMBL/GenBank/DDBJ databases">
        <title>Draft whole-genome sequence of Heliobacterium chlorum DSM 3682, type strain.</title>
        <authorList>
            <person name="Kyndt J.A."/>
            <person name="Meyer T.E."/>
            <person name="Imhoff J.F."/>
        </authorList>
    </citation>
    <scope>NUCLEOTIDE SEQUENCE [LARGE SCALE GENOMIC DNA]</scope>
    <source>
        <strain evidence="1 2">DSM 3682</strain>
    </source>
</reference>
<gene>
    <name evidence="1" type="ORF">H1S01_18965</name>
</gene>
<name>A0ABR7T825_HELCL</name>
<keyword evidence="2" id="KW-1185">Reference proteome</keyword>
<evidence type="ECO:0000313" key="2">
    <source>
        <dbReference type="Proteomes" id="UP000617402"/>
    </source>
</evidence>
<organism evidence="1 2">
    <name type="scientific">Heliobacterium chlorum</name>
    <dbReference type="NCBI Taxonomy" id="2698"/>
    <lineage>
        <taxon>Bacteria</taxon>
        <taxon>Bacillati</taxon>
        <taxon>Bacillota</taxon>
        <taxon>Clostridia</taxon>
        <taxon>Eubacteriales</taxon>
        <taxon>Heliobacteriaceae</taxon>
        <taxon>Heliobacterium</taxon>
    </lineage>
</organism>